<evidence type="ECO:0000256" key="4">
    <source>
        <dbReference type="ARBA" id="ARBA00022801"/>
    </source>
</evidence>
<sequence length="441" mass="50400">MINLDTLFKEHLQKRMVDADKILQAQNYKSLLLGAGEPFTYFSDDSEAPFRVNPHFAHWCPANGPYHVIKYESGKKPILVYYSPDDYWHFHTKLENSFWTSEFEIREVTTIDKIWESLGDLSYSVFIGNDTKFAATKNIKLNCELVEARLNWYRRFKSNFEIFCLSEANKIAAKGHNAAKVAFLSGASEYEIHMAYLNAIECTDHELPYTGIVALNQNGAILHYHGRNKNRNGQVLLIDSGAKFFHYGSDITRTYATNQCDPLFLELLAETEKIQQELCHEVKSGLYFPSLHEQCHIKLARALEKVGILKIAGDYELALKEGITKVFMPHGLGHMLGVQVHDIGGKQLNESGNFAPENPPNVLYRSLRFVGTLENSVIVTIEPGIYFIQSLLNQFKQNNKHANKINWDIIEKLTPYGGIRIEDNVVPLQNSYRNLTREHLP</sequence>
<dbReference type="AlphaFoldDB" id="A0A369KZX6"/>
<feature type="domain" description="Peptidase M24" evidence="8">
    <location>
        <begin position="165"/>
        <end position="426"/>
    </location>
</feature>
<dbReference type="InterPro" id="IPR036005">
    <property type="entry name" value="Creatinase/aminopeptidase-like"/>
</dbReference>
<dbReference type="EC" id="3.4.13.9" evidence="10"/>
<evidence type="ECO:0000256" key="2">
    <source>
        <dbReference type="ARBA" id="ARBA00022670"/>
    </source>
</evidence>
<dbReference type="SUPFAM" id="SSF55920">
    <property type="entry name" value="Creatinase/aminopeptidase"/>
    <property type="match status" value="1"/>
</dbReference>
<dbReference type="PANTHER" id="PTHR43226:SF8">
    <property type="entry name" value="XAA-PRO DIPEPTIDASE"/>
    <property type="match status" value="1"/>
</dbReference>
<gene>
    <name evidence="10" type="ORF">DCC88_00845</name>
</gene>
<keyword evidence="3 7" id="KW-0479">Metal-binding</keyword>
<dbReference type="Proteomes" id="UP000253934">
    <property type="component" value="Unassembled WGS sequence"/>
</dbReference>
<evidence type="ECO:0000256" key="6">
    <source>
        <dbReference type="ARBA" id="ARBA00023211"/>
    </source>
</evidence>
<dbReference type="GO" id="GO:0005829">
    <property type="term" value="C:cytosol"/>
    <property type="evidence" value="ECO:0007669"/>
    <property type="project" value="TreeGrafter"/>
</dbReference>
<evidence type="ECO:0000313" key="11">
    <source>
        <dbReference type="Proteomes" id="UP000253934"/>
    </source>
</evidence>
<dbReference type="GO" id="GO:0004177">
    <property type="term" value="F:aminopeptidase activity"/>
    <property type="evidence" value="ECO:0007669"/>
    <property type="project" value="TreeGrafter"/>
</dbReference>
<dbReference type="NCBIfam" id="NF010133">
    <property type="entry name" value="PRK13607.1"/>
    <property type="match status" value="1"/>
</dbReference>
<evidence type="ECO:0000259" key="9">
    <source>
        <dbReference type="Pfam" id="PF21216"/>
    </source>
</evidence>
<name>A0A369KZX6_9BACT</name>
<dbReference type="GO" id="GO:0008237">
    <property type="term" value="F:metallopeptidase activity"/>
    <property type="evidence" value="ECO:0007669"/>
    <property type="project" value="UniProtKB-KW"/>
</dbReference>
<dbReference type="InterPro" id="IPR052433">
    <property type="entry name" value="X-Pro_dipept-like"/>
</dbReference>
<dbReference type="GO" id="GO:0102009">
    <property type="term" value="F:proline dipeptidase activity"/>
    <property type="evidence" value="ECO:0007669"/>
    <property type="project" value="UniProtKB-EC"/>
</dbReference>
<dbReference type="Pfam" id="PF21216">
    <property type="entry name" value="PepQ_N"/>
    <property type="match status" value="1"/>
</dbReference>
<dbReference type="InterPro" id="IPR029149">
    <property type="entry name" value="Creatin/AminoP/Spt16_N"/>
</dbReference>
<comment type="cofactor">
    <cofactor evidence="1">
        <name>Mn(2+)</name>
        <dbReference type="ChEBI" id="CHEBI:29035"/>
    </cofactor>
</comment>
<keyword evidence="10" id="KW-0224">Dipeptidase</keyword>
<dbReference type="Gene3D" id="3.40.350.10">
    <property type="entry name" value="Creatinase/prolidase N-terminal domain"/>
    <property type="match status" value="1"/>
</dbReference>
<comment type="similarity">
    <text evidence="7">Belongs to the peptidase M24B family.</text>
</comment>
<dbReference type="PROSITE" id="PS00491">
    <property type="entry name" value="PROLINE_PEPTIDASE"/>
    <property type="match status" value="1"/>
</dbReference>
<reference evidence="10" key="1">
    <citation type="submission" date="2018-04" db="EMBL/GenBank/DDBJ databases">
        <title>Draft genome sequence of the Candidatus Spirobacillus cienkowskii, a pathogen of freshwater Daphnia species, reconstructed from hemolymph metagenomic reads.</title>
        <authorList>
            <person name="Bresciani L."/>
            <person name="Lemos L.N."/>
            <person name="Wale N."/>
            <person name="Lin J.Y."/>
            <person name="Fernandes G.R."/>
            <person name="Duffy M.A."/>
            <person name="Rodrigues J.M."/>
        </authorList>
    </citation>
    <scope>NUCLEOTIDE SEQUENCE [LARGE SCALE GENOMIC DNA]</scope>
    <source>
        <strain evidence="10">Binning01</strain>
    </source>
</reference>
<keyword evidence="2" id="KW-0645">Protease</keyword>
<dbReference type="InterPro" id="IPR048819">
    <property type="entry name" value="PepQ_N"/>
</dbReference>
<dbReference type="GO" id="GO:0006508">
    <property type="term" value="P:proteolysis"/>
    <property type="evidence" value="ECO:0007669"/>
    <property type="project" value="UniProtKB-KW"/>
</dbReference>
<evidence type="ECO:0000256" key="5">
    <source>
        <dbReference type="ARBA" id="ARBA00023049"/>
    </source>
</evidence>
<dbReference type="Gene3D" id="3.90.230.10">
    <property type="entry name" value="Creatinase/methionine aminopeptidase superfamily"/>
    <property type="match status" value="1"/>
</dbReference>
<dbReference type="Pfam" id="PF00557">
    <property type="entry name" value="Peptidase_M24"/>
    <property type="match status" value="1"/>
</dbReference>
<dbReference type="InterPro" id="IPR000994">
    <property type="entry name" value="Pept_M24"/>
</dbReference>
<dbReference type="PANTHER" id="PTHR43226">
    <property type="entry name" value="XAA-PRO AMINOPEPTIDASE 3"/>
    <property type="match status" value="1"/>
</dbReference>
<evidence type="ECO:0000313" key="10">
    <source>
        <dbReference type="EMBL" id="RDB37284.1"/>
    </source>
</evidence>
<comment type="caution">
    <text evidence="10">The sequence shown here is derived from an EMBL/GenBank/DDBJ whole genome shotgun (WGS) entry which is preliminary data.</text>
</comment>
<dbReference type="GO" id="GO:0046872">
    <property type="term" value="F:metal ion binding"/>
    <property type="evidence" value="ECO:0007669"/>
    <property type="project" value="UniProtKB-KW"/>
</dbReference>
<evidence type="ECO:0000256" key="1">
    <source>
        <dbReference type="ARBA" id="ARBA00001936"/>
    </source>
</evidence>
<dbReference type="RefSeq" id="WP_338636408.1">
    <property type="nucleotide sequence ID" value="NZ_CP146516.1"/>
</dbReference>
<dbReference type="EMBL" id="QOVW01000003">
    <property type="protein sequence ID" value="RDB37284.1"/>
    <property type="molecule type" value="Genomic_DNA"/>
</dbReference>
<keyword evidence="5" id="KW-0482">Metalloprotease</keyword>
<proteinExistence type="inferred from homology"/>
<evidence type="ECO:0000256" key="7">
    <source>
        <dbReference type="RuleBase" id="RU000590"/>
    </source>
</evidence>
<evidence type="ECO:0000259" key="8">
    <source>
        <dbReference type="Pfam" id="PF00557"/>
    </source>
</evidence>
<protein>
    <submittedName>
        <fullName evidence="10">Xaa-Pro dipeptidase</fullName>
        <ecNumber evidence="10">3.4.13.9</ecNumber>
    </submittedName>
</protein>
<evidence type="ECO:0000256" key="3">
    <source>
        <dbReference type="ARBA" id="ARBA00022723"/>
    </source>
</evidence>
<dbReference type="InterPro" id="IPR001131">
    <property type="entry name" value="Peptidase_M24B_aminopep-P_CS"/>
</dbReference>
<keyword evidence="6" id="KW-0464">Manganese</keyword>
<keyword evidence="4 10" id="KW-0378">Hydrolase</keyword>
<organism evidence="10 11">
    <name type="scientific">Spirobacillus cienkowskii</name>
    <dbReference type="NCBI Taxonomy" id="495820"/>
    <lineage>
        <taxon>Bacteria</taxon>
        <taxon>Pseudomonadati</taxon>
        <taxon>Bdellovibrionota</taxon>
        <taxon>Oligoflexia</taxon>
        <taxon>Silvanigrellales</taxon>
        <taxon>Spirobacillus</taxon>
    </lineage>
</organism>
<keyword evidence="11" id="KW-1185">Reference proteome</keyword>
<accession>A0A369KZX6</accession>
<feature type="domain" description="Xaa-Pro dipeptidase N-terminal" evidence="9">
    <location>
        <begin position="7"/>
        <end position="141"/>
    </location>
</feature>